<dbReference type="RefSeq" id="WP_245094875.1">
    <property type="nucleotide sequence ID" value="NZ_CP095053.1"/>
</dbReference>
<gene>
    <name evidence="2" type="ORF">MUN82_03010</name>
</gene>
<sequence length="136" mass="14969">MKPEEIQLTDYVRILLGQLPPSFLLEAVVRIVFFFTLLIVSMRLMGKRMAGQLGRSEVAAMSSLAASIGVPILTPERGLLPAVVVAGVVVLVERSVAWWSSRSRRFEQISQGKLSIMVLDGCLQLDALEQATLSRE</sequence>
<name>A0A8T9SZD7_9BACT</name>
<dbReference type="PANTHER" id="PTHR34582">
    <property type="entry name" value="UPF0702 TRANSMEMBRANE PROTEIN YCAP"/>
    <property type="match status" value="1"/>
</dbReference>
<evidence type="ECO:0000256" key="1">
    <source>
        <dbReference type="SAM" id="Phobius"/>
    </source>
</evidence>
<evidence type="ECO:0000313" key="2">
    <source>
        <dbReference type="EMBL" id="UOR06073.1"/>
    </source>
</evidence>
<dbReference type="EMBL" id="CP095053">
    <property type="protein sequence ID" value="UOR06073.1"/>
    <property type="molecule type" value="Genomic_DNA"/>
</dbReference>
<evidence type="ECO:0000313" key="3">
    <source>
        <dbReference type="Proteomes" id="UP000829925"/>
    </source>
</evidence>
<keyword evidence="3" id="KW-1185">Reference proteome</keyword>
<organism evidence="2 3">
    <name type="scientific">Hymenobacter aerilatus</name>
    <dbReference type="NCBI Taxonomy" id="2932251"/>
    <lineage>
        <taxon>Bacteria</taxon>
        <taxon>Pseudomonadati</taxon>
        <taxon>Bacteroidota</taxon>
        <taxon>Cytophagia</taxon>
        <taxon>Cytophagales</taxon>
        <taxon>Hymenobacteraceae</taxon>
        <taxon>Hymenobacter</taxon>
    </lineage>
</organism>
<dbReference type="KEGG" id="haei:MUN82_03010"/>
<protein>
    <recommendedName>
        <fullName evidence="4">DUF421 domain-containing protein</fullName>
    </recommendedName>
</protein>
<feature type="transmembrane region" description="Helical" evidence="1">
    <location>
        <begin position="27"/>
        <end position="46"/>
    </location>
</feature>
<keyword evidence="1" id="KW-0472">Membrane</keyword>
<accession>A0A8T9SZD7</accession>
<evidence type="ECO:0008006" key="4">
    <source>
        <dbReference type="Google" id="ProtNLM"/>
    </source>
</evidence>
<keyword evidence="1" id="KW-0812">Transmembrane</keyword>
<dbReference type="AlphaFoldDB" id="A0A8T9SZD7"/>
<dbReference type="PANTHER" id="PTHR34582:SF6">
    <property type="entry name" value="UPF0702 TRANSMEMBRANE PROTEIN YCAP"/>
    <property type="match status" value="1"/>
</dbReference>
<proteinExistence type="predicted"/>
<keyword evidence="1" id="KW-1133">Transmembrane helix</keyword>
<reference evidence="2 3" key="1">
    <citation type="submission" date="2022-04" db="EMBL/GenBank/DDBJ databases">
        <title>Hymenobacter sp. isolated from the air.</title>
        <authorList>
            <person name="Won M."/>
            <person name="Lee C.-M."/>
            <person name="Woen H.-Y."/>
            <person name="Kwon S.-W."/>
        </authorList>
    </citation>
    <scope>NUCLEOTIDE SEQUENCE [LARGE SCALE GENOMIC DNA]</scope>
    <source>
        <strain evidence="3">5413 J-13</strain>
    </source>
</reference>
<dbReference type="Proteomes" id="UP000829925">
    <property type="component" value="Chromosome"/>
</dbReference>